<dbReference type="RefSeq" id="WP_261971291.1">
    <property type="nucleotide sequence ID" value="NZ_JAHHZF010000015.1"/>
</dbReference>
<gene>
    <name evidence="3" type="ORF">KL771_25250</name>
</gene>
<accession>A0A947DBM0</accession>
<dbReference type="SUPFAM" id="SSF52540">
    <property type="entry name" value="P-loop containing nucleoside triphosphate hydrolases"/>
    <property type="match status" value="1"/>
</dbReference>
<reference evidence="3 4" key="1">
    <citation type="submission" date="2021-06" db="EMBL/GenBank/DDBJ databases">
        <authorList>
            <person name="Grouzdev D.S."/>
            <person name="Koziaeva V."/>
        </authorList>
    </citation>
    <scope>NUCLEOTIDE SEQUENCE [LARGE SCALE GENOMIC DNA]</scope>
    <source>
        <strain evidence="3 4">22</strain>
    </source>
</reference>
<dbReference type="Proteomes" id="UP000766595">
    <property type="component" value="Unassembled WGS sequence"/>
</dbReference>
<evidence type="ECO:0000313" key="3">
    <source>
        <dbReference type="EMBL" id="MBT9292792.1"/>
    </source>
</evidence>
<comment type="caution">
    <text evidence="3">The sequence shown here is derived from an EMBL/GenBank/DDBJ whole genome shotgun (WGS) entry which is preliminary data.</text>
</comment>
<evidence type="ECO:0000313" key="4">
    <source>
        <dbReference type="Proteomes" id="UP000766595"/>
    </source>
</evidence>
<evidence type="ECO:0000259" key="2">
    <source>
        <dbReference type="Pfam" id="PF13514"/>
    </source>
</evidence>
<feature type="coiled-coil region" evidence="1">
    <location>
        <begin position="175"/>
        <end position="233"/>
    </location>
</feature>
<feature type="domain" description="YhaN AAA" evidence="2">
    <location>
        <begin position="1"/>
        <end position="206"/>
    </location>
</feature>
<organism evidence="3 4">
    <name type="scientific">Prosthecodimorpha staleyi</name>
    <dbReference type="NCBI Taxonomy" id="2840188"/>
    <lineage>
        <taxon>Bacteria</taxon>
        <taxon>Pseudomonadati</taxon>
        <taxon>Pseudomonadota</taxon>
        <taxon>Alphaproteobacteria</taxon>
        <taxon>Hyphomicrobiales</taxon>
        <taxon>Ancalomicrobiaceae</taxon>
        <taxon>Prosthecodimorpha</taxon>
    </lineage>
</organism>
<dbReference type="EMBL" id="JAHHZF010000015">
    <property type="protein sequence ID" value="MBT9292792.1"/>
    <property type="molecule type" value="Genomic_DNA"/>
</dbReference>
<sequence length="1161" mass="125642">MRITRLDLGRYGPFSDKSLVFRPDARLHVVYGPNEAGKSTALAAVADLLFGIEERSVYNFLHPYPELWIGAEIVDRAGRNLAFRRRKRRKGALVDPSGRELPDDALLPFLGGIDRAQFLAGFGLSAKTLKSGGEELAQQAQDSGGQFFAADYGIHGVPALRQTLDDEADHIFGPRAKASRRFTQAQERYEAARRAIREHELGAQEWKRLTERISELSDAYEAARGRRIDVEREEKRLERVARVRPILAELDRVRTERAAIGLQPTASAGAAARVLEAIRTAGEKAAAVETARRELDDALGERAGIVVDRALLAEGGAIASLMQDLGRYTQALGSRPAAVEALDGRNARWAGLARQLGFADGAGLAAAEPGAAAIATLRADLAEGRRLQSMLETATGKVAEERRRLLDLEARRAAIGAPEDPGVLKLRREAFKPLIDRLQAHADKRVKLETASRILAQKAAQLDPPVADLADLAVRARPSVAAQKAFAVERSGLEAAITTARSALEAEIAAIEAADARLVALAAGGPVPTAEAIAAARDERDRLWRTLRAALWLEPGAPSGSMLAAMTAEFETAKAEADRLADTAVRDADRVARFTVETRSRSEAEARRVRAGERLAGLDRDWRDLHARWAAAWAPAGIAPLPPPAMEPWTAKLDGLIASLEEQTADRAELAEQDRQIAAALGPLRDLARAAGVAEADGLDFVLCARRLDAQLAVLAAAYDESRALAGGIAAARQALDERLAEKPEAEAALDRWRQAIAPRLVALGLAGDTGIDAVEAVLTIFASLPDLRDKIGESERQLARLDGVLTTFRVEAERLVAALAPDLAGLPPDRAATEIERRLAEARKAEAGRKVAEARVVRAEESLKRVEQDWAVAERHLAEQAAAAGLDRGEDLPARAAVLARAEELDRRLTDLLDQLGPLADGCDEATLRVEMAAIDPDFAAAQRQDFAAARSRIDEDVNRLYAERQEAIRLRDERGSGNAADLDWQAKRAAEAELAVAARDWAVLRTASLMIDAAIERHRESRRDPQVQRAGDLFRIVTGGAFQGLAQDWDDEKECLRIVGVRASGDRIDVKAMSEGTADQLYLALRLAHLEEHAARAEPAPFLGDDLFASFDDARTGFGLQVLAAIGGEVQPILFTHHRHVAAIARAELGDRADVIDLT</sequence>
<keyword evidence="1" id="KW-0175">Coiled coil</keyword>
<protein>
    <submittedName>
        <fullName evidence="3">AAA family ATPase</fullName>
    </submittedName>
</protein>
<dbReference type="Pfam" id="PF13514">
    <property type="entry name" value="AAA_27"/>
    <property type="match status" value="1"/>
</dbReference>
<name>A0A947DBM0_9HYPH</name>
<dbReference type="PANTHER" id="PTHR41259">
    <property type="entry name" value="DOUBLE-STRAND BREAK REPAIR RAD50 ATPASE, PUTATIVE-RELATED"/>
    <property type="match status" value="1"/>
</dbReference>
<proteinExistence type="predicted"/>
<evidence type="ECO:0000256" key="1">
    <source>
        <dbReference type="SAM" id="Coils"/>
    </source>
</evidence>
<keyword evidence="4" id="KW-1185">Reference proteome</keyword>
<dbReference type="AlphaFoldDB" id="A0A947DBM0"/>
<dbReference type="Gene3D" id="3.40.50.300">
    <property type="entry name" value="P-loop containing nucleotide triphosphate hydrolases"/>
    <property type="match status" value="2"/>
</dbReference>
<dbReference type="InterPro" id="IPR027417">
    <property type="entry name" value="P-loop_NTPase"/>
</dbReference>
<dbReference type="InterPro" id="IPR038734">
    <property type="entry name" value="YhaN_AAA"/>
</dbReference>
<dbReference type="PANTHER" id="PTHR41259:SF1">
    <property type="entry name" value="DOUBLE-STRAND BREAK REPAIR RAD50 ATPASE, PUTATIVE-RELATED"/>
    <property type="match status" value="1"/>
</dbReference>